<gene>
    <name evidence="1" type="ORF">SGPV147</name>
</gene>
<protein>
    <recommendedName>
        <fullName evidence="3">Thioredoxin-like protein</fullName>
    </recommendedName>
</protein>
<sequence>MATDSGVVSTVDTETVNDIYSNNVSLSVGIDDFLQDQNSVELSKLAEGVVVDDTGFDQFKLDHDLIIIYSKSCMVCTMLNKLIDSEIGSHMKTIVNNIMWINSEKLFTNDILRRFQELPDTDLSKIWNFSSIGVPMLFMIRSGRPIRSEDLIVLDTKQFIGTLNINPSRKTLYKFLKGIVSGSG</sequence>
<evidence type="ECO:0008006" key="3">
    <source>
        <dbReference type="Google" id="ProtNLM"/>
    </source>
</evidence>
<dbReference type="KEGG" id="vg:25392314"/>
<name>A0A0H4XWR4_9POXV</name>
<accession>A0A0H4XWR4</accession>
<reference evidence="1 2" key="1">
    <citation type="journal article" date="2015" name="J. Virol.">
        <title>Salmon gill poxvirus, the deepest representative of the Chordopoxvirinae.</title>
        <authorList>
            <person name="Gjessing M.C."/>
            <person name="Yutin N."/>
            <person name="Tengs T."/>
            <person name="Senkevich T."/>
            <person name="Koonin E.V."/>
            <person name="Ronning H.P."/>
            <person name="Alarson M."/>
            <person name="Ylving S."/>
            <person name="Lie K.-I."/>
            <person name="Saure B."/>
            <person name="Tran L."/>
            <person name="Moss B."/>
            <person name="Dale O.B."/>
        </authorList>
    </citation>
    <scope>NUCLEOTIDE SEQUENCE [LARGE SCALE GENOMIC DNA]</scope>
    <source>
        <strain evidence="1">2012-04-F277-L3G</strain>
    </source>
</reference>
<proteinExistence type="predicted"/>
<dbReference type="Proteomes" id="UP000105007">
    <property type="component" value="Segment"/>
</dbReference>
<dbReference type="RefSeq" id="YP_009162519.1">
    <property type="nucleotide sequence ID" value="NC_027707.1"/>
</dbReference>
<evidence type="ECO:0000313" key="1">
    <source>
        <dbReference type="EMBL" id="AKR04271.1"/>
    </source>
</evidence>
<keyword evidence="2" id="KW-1185">Reference proteome</keyword>
<dbReference type="GeneID" id="25392314"/>
<evidence type="ECO:0000313" key="2">
    <source>
        <dbReference type="Proteomes" id="UP000105007"/>
    </source>
</evidence>
<organism evidence="1 2">
    <name type="scientific">Salmon gill poxvirus</name>
    <dbReference type="NCBI Taxonomy" id="1680908"/>
    <lineage>
        <taxon>Viruses</taxon>
        <taxon>Varidnaviria</taxon>
        <taxon>Bamfordvirae</taxon>
        <taxon>Nucleocytoviricota</taxon>
        <taxon>Pokkesviricetes</taxon>
        <taxon>Chitovirales</taxon>
        <taxon>Poxviridae</taxon>
        <taxon>Chordopoxvirinae</taxon>
        <taxon>Salmonpoxvirus</taxon>
        <taxon>Salmonpoxvirus gillpox</taxon>
        <taxon>Salmon gillpox virus</taxon>
    </lineage>
</organism>
<dbReference type="EMBL" id="KT159937">
    <property type="protein sequence ID" value="AKR04271.1"/>
    <property type="molecule type" value="Genomic_DNA"/>
</dbReference>